<evidence type="ECO:0000313" key="3">
    <source>
        <dbReference type="Proteomes" id="UP001558613"/>
    </source>
</evidence>
<organism evidence="2 3">
    <name type="scientific">Cirrhinus molitorella</name>
    <name type="common">mud carp</name>
    <dbReference type="NCBI Taxonomy" id="172907"/>
    <lineage>
        <taxon>Eukaryota</taxon>
        <taxon>Metazoa</taxon>
        <taxon>Chordata</taxon>
        <taxon>Craniata</taxon>
        <taxon>Vertebrata</taxon>
        <taxon>Euteleostomi</taxon>
        <taxon>Actinopterygii</taxon>
        <taxon>Neopterygii</taxon>
        <taxon>Teleostei</taxon>
        <taxon>Ostariophysi</taxon>
        <taxon>Cypriniformes</taxon>
        <taxon>Cyprinidae</taxon>
        <taxon>Labeoninae</taxon>
        <taxon>Labeonini</taxon>
        <taxon>Cirrhinus</taxon>
    </lineage>
</organism>
<protein>
    <submittedName>
        <fullName evidence="2">Uncharacterized protein</fullName>
    </submittedName>
</protein>
<name>A0ABR3LEY2_9TELE</name>
<evidence type="ECO:0000313" key="2">
    <source>
        <dbReference type="EMBL" id="KAL1250900.1"/>
    </source>
</evidence>
<comment type="caution">
    <text evidence="2">The sequence shown here is derived from an EMBL/GenBank/DDBJ whole genome shotgun (WGS) entry which is preliminary data.</text>
</comment>
<evidence type="ECO:0000256" key="1">
    <source>
        <dbReference type="SAM" id="Phobius"/>
    </source>
</evidence>
<sequence>METLFIPWTTYMTAESLFVHRQSKDCDHKQPIHRPNHLCDHEQPIRPPDHLCDHKWPIRPHDHLYPPLPEFEWNMLLLFTIGIAGLMLGIIIAAAGFIYYKSKATGL</sequence>
<feature type="transmembrane region" description="Helical" evidence="1">
    <location>
        <begin position="75"/>
        <end position="100"/>
    </location>
</feature>
<accession>A0ABR3LEY2</accession>
<gene>
    <name evidence="2" type="ORF">QQF64_018696</name>
</gene>
<dbReference type="EMBL" id="JAYMGO010000022">
    <property type="protein sequence ID" value="KAL1250900.1"/>
    <property type="molecule type" value="Genomic_DNA"/>
</dbReference>
<dbReference type="Proteomes" id="UP001558613">
    <property type="component" value="Unassembled WGS sequence"/>
</dbReference>
<proteinExistence type="predicted"/>
<keyword evidence="1" id="KW-1133">Transmembrane helix</keyword>
<keyword evidence="1" id="KW-0472">Membrane</keyword>
<keyword evidence="3" id="KW-1185">Reference proteome</keyword>
<keyword evidence="1" id="KW-0812">Transmembrane</keyword>
<reference evidence="2 3" key="1">
    <citation type="submission" date="2023-09" db="EMBL/GenBank/DDBJ databases">
        <authorList>
            <person name="Wang M."/>
        </authorList>
    </citation>
    <scope>NUCLEOTIDE SEQUENCE [LARGE SCALE GENOMIC DNA]</scope>
    <source>
        <strain evidence="2">GT-2023</strain>
        <tissue evidence="2">Liver</tissue>
    </source>
</reference>